<dbReference type="EMBL" id="NIBG01000005">
    <property type="protein sequence ID" value="PAB59970.1"/>
    <property type="molecule type" value="Genomic_DNA"/>
</dbReference>
<dbReference type="Pfam" id="PF01476">
    <property type="entry name" value="LysM"/>
    <property type="match status" value="1"/>
</dbReference>
<dbReference type="RefSeq" id="WP_095132918.1">
    <property type="nucleotide sequence ID" value="NZ_NIBG01000005.1"/>
</dbReference>
<dbReference type="Gene3D" id="3.10.350.10">
    <property type="entry name" value="LysM domain"/>
    <property type="match status" value="1"/>
</dbReference>
<comment type="caution">
    <text evidence="2">The sequence shown here is derived from an EMBL/GenBank/DDBJ whole genome shotgun (WGS) entry which is preliminary data.</text>
</comment>
<dbReference type="PANTHER" id="PTHR33734">
    <property type="entry name" value="LYSM DOMAIN-CONTAINING GPI-ANCHORED PROTEIN 2"/>
    <property type="match status" value="1"/>
</dbReference>
<dbReference type="Pfam" id="PF12673">
    <property type="entry name" value="SipL"/>
    <property type="match status" value="3"/>
</dbReference>
<dbReference type="Proteomes" id="UP000216024">
    <property type="component" value="Unassembled WGS sequence"/>
</dbReference>
<accession>A0A267MMK1</accession>
<gene>
    <name evidence="2" type="ORF">CCE28_08435</name>
</gene>
<dbReference type="PROSITE" id="PS51782">
    <property type="entry name" value="LYSM"/>
    <property type="match status" value="1"/>
</dbReference>
<dbReference type="PANTHER" id="PTHR33734:SF22">
    <property type="entry name" value="MEMBRANE-BOUND LYTIC MUREIN TRANSGLYCOSYLASE D"/>
    <property type="match status" value="1"/>
</dbReference>
<keyword evidence="3" id="KW-1185">Reference proteome</keyword>
<dbReference type="AlphaFoldDB" id="A0A267MMK1"/>
<evidence type="ECO:0000313" key="3">
    <source>
        <dbReference type="Proteomes" id="UP000216024"/>
    </source>
</evidence>
<sequence>MAMEFITDLLKIDQILGEGDTQVLVEGDILVPDVKPDISNILCADGDVIVTKRESVQDKIIVDGVVNFKILYNSDAGDYSVYSMNANAGFSQNIDIPGTTVGMNEEVSCNIEHIDFDIINERKLSVKAVVNLDGKTLSSNRIEVIKDISGLNDLQTLKKTISYTNMVGSNKSDTMIREKFELDGDSPEIAEILKCDAYAVEKERQVTDGKVIVSGTVKTNTLYVADDESNSLHVLKHEIPFTHFVEVTGALKGMEPKLTLKIDEVYTDVGENLEGERKLYEMEAVVKVDASVIDKEEKEVITDVYSPTKNLKLEKEKVDFYKVIGENNASMMVKETLSIQPQDPDIFKVLNVYAKPVITDTSVVDEKVIIEGIAETDIVYMCQNQKAHSFKQEIPFRHFVDVHNAKEGMAATAHLTLSDVSYSLINPQQIEVRNGIVAMCSVNHKYALDAVMNMEELEEKDYINNMPSIIVYYVQPGDSLWKIAKRYNTTIPALVRSNDIEDPNMIMPGDVLIIPKIYKYKF</sequence>
<feature type="domain" description="LysM" evidence="1">
    <location>
        <begin position="470"/>
        <end position="514"/>
    </location>
</feature>
<dbReference type="InterPro" id="IPR036779">
    <property type="entry name" value="LysM_dom_sf"/>
</dbReference>
<dbReference type="GO" id="GO:0008932">
    <property type="term" value="F:lytic endotransglycosylase activity"/>
    <property type="evidence" value="ECO:0007669"/>
    <property type="project" value="TreeGrafter"/>
</dbReference>
<proteinExistence type="predicted"/>
<evidence type="ECO:0000313" key="2">
    <source>
        <dbReference type="EMBL" id="PAB59970.1"/>
    </source>
</evidence>
<reference evidence="2 3" key="1">
    <citation type="submission" date="2017-06" db="EMBL/GenBank/DDBJ databases">
        <title>Draft genome sequence of anaerobic fermentative bacterium Anaeromicrobium sediminis DY2726D isolated from West Pacific Ocean sediments.</title>
        <authorList>
            <person name="Zeng X."/>
        </authorList>
    </citation>
    <scope>NUCLEOTIDE SEQUENCE [LARGE SCALE GENOMIC DNA]</scope>
    <source>
        <strain evidence="2 3">DY2726D</strain>
    </source>
</reference>
<dbReference type="CDD" id="cd00118">
    <property type="entry name" value="LysM"/>
    <property type="match status" value="1"/>
</dbReference>
<organism evidence="2 3">
    <name type="scientific">Anaeromicrobium sediminis</name>
    <dbReference type="NCBI Taxonomy" id="1478221"/>
    <lineage>
        <taxon>Bacteria</taxon>
        <taxon>Bacillati</taxon>
        <taxon>Bacillota</taxon>
        <taxon>Clostridia</taxon>
        <taxon>Peptostreptococcales</taxon>
        <taxon>Thermotaleaceae</taxon>
        <taxon>Anaeromicrobium</taxon>
    </lineage>
</organism>
<evidence type="ECO:0000259" key="1">
    <source>
        <dbReference type="PROSITE" id="PS51782"/>
    </source>
</evidence>
<dbReference type="SUPFAM" id="SSF54106">
    <property type="entry name" value="LysM domain"/>
    <property type="match status" value="1"/>
</dbReference>
<dbReference type="InterPro" id="IPR018392">
    <property type="entry name" value="LysM"/>
</dbReference>
<protein>
    <recommendedName>
        <fullName evidence="1">LysM domain-containing protein</fullName>
    </recommendedName>
</protein>
<dbReference type="OrthoDB" id="9779340at2"/>
<name>A0A267MMK1_9FIRM</name>
<dbReference type="InterPro" id="IPR024300">
    <property type="entry name" value="SipL_SPOCS_dom"/>
</dbReference>
<dbReference type="SMART" id="SM00257">
    <property type="entry name" value="LysM"/>
    <property type="match status" value="1"/>
</dbReference>